<comment type="pathway">
    <text evidence="15">Cell wall biogenesis; peptidoglycan biosynthesis.</text>
</comment>
<dbReference type="CDD" id="cd00515">
    <property type="entry name" value="HAM1"/>
    <property type="match status" value="1"/>
</dbReference>
<dbReference type="PROSITE" id="PS00924">
    <property type="entry name" value="ASP_GLU_RACEMASE_2"/>
    <property type="match status" value="1"/>
</dbReference>
<feature type="binding site" evidence="16">
    <location>
        <position position="352"/>
    </location>
    <ligand>
        <name>substrate</name>
    </ligand>
</feature>
<protein>
    <recommendedName>
        <fullName evidence="15 16">Multifunctional fusion protein</fullName>
    </recommendedName>
    <domain>
        <recommendedName>
            <fullName evidence="16">dITP/XTP pyrophosphatase</fullName>
            <ecNumber evidence="16">3.6.1.66</ecNumber>
        </recommendedName>
        <alternativeName>
            <fullName evidence="16">Non-canonical purine NTP pyrophosphatase</fullName>
        </alternativeName>
        <alternativeName>
            <fullName evidence="16">Non-standard purine NTP pyrophosphatase</fullName>
        </alternativeName>
        <alternativeName>
            <fullName evidence="16">Nucleoside-triphosphate diphosphatase</fullName>
        </alternativeName>
        <alternativeName>
            <fullName evidence="16">Nucleoside-triphosphate pyrophosphatase</fullName>
            <shortName evidence="16">NTPase</shortName>
        </alternativeName>
    </domain>
    <domain>
        <recommendedName>
            <fullName evidence="15">Glutamate racemase</fullName>
            <ecNumber evidence="15">5.1.1.3</ecNumber>
        </recommendedName>
    </domain>
</protein>
<dbReference type="InterPro" id="IPR033134">
    <property type="entry name" value="Asp/Glu_racemase_AS_2"/>
</dbReference>
<comment type="function">
    <text evidence="16">Pyrophosphatase that catalyzes the hydrolysis of nucleoside triphosphates to their monophosphate derivatives, with a high preference for the non-canonical purine nucleotides XTP (xanthosine triphosphate), dITP (deoxyinosine triphosphate) and ITP. Seems to function as a house-cleaning enzyme that removes non-canonical purine nucleotides from the nucleotide pool, thus preventing their incorporation into DNA/RNA and avoiding chromosomal lesions.</text>
</comment>
<dbReference type="GO" id="GO:0009146">
    <property type="term" value="P:purine nucleoside triphosphate catabolic process"/>
    <property type="evidence" value="ECO:0007669"/>
    <property type="project" value="UniProtKB-UniRule"/>
</dbReference>
<dbReference type="Proteomes" id="UP001303564">
    <property type="component" value="Chromosome"/>
</dbReference>
<dbReference type="GO" id="GO:0009252">
    <property type="term" value="P:peptidoglycan biosynthetic process"/>
    <property type="evidence" value="ECO:0007669"/>
    <property type="project" value="UniProtKB-UniRule"/>
</dbReference>
<evidence type="ECO:0000313" key="20">
    <source>
        <dbReference type="Proteomes" id="UP000195609"/>
    </source>
</evidence>
<reference evidence="19 21" key="2">
    <citation type="submission" date="2023-09" db="EMBL/GenBank/DDBJ databases">
        <title>Genomic characteristic of L. casei group strains isolated from clinical sources.</title>
        <authorList>
            <person name="Jarocki P."/>
        </authorList>
    </citation>
    <scope>NUCLEOTIDE SEQUENCE [LARGE SCALE GENOMIC DNA]</scope>
    <source>
        <strain evidence="19 21">LMG 24099</strain>
    </source>
</reference>
<name>A0AAN1C6X1_LACCA</name>
<dbReference type="InterPro" id="IPR004391">
    <property type="entry name" value="Glu_race"/>
</dbReference>
<comment type="cofactor">
    <cofactor evidence="16">
        <name>Mg(2+)</name>
        <dbReference type="ChEBI" id="CHEBI:18420"/>
    </cofactor>
    <text evidence="16">Binds 1 Mg(2+) ion per subunit.</text>
</comment>
<dbReference type="GO" id="GO:0017111">
    <property type="term" value="F:ribonucleoside triphosphate phosphatase activity"/>
    <property type="evidence" value="ECO:0007669"/>
    <property type="project" value="InterPro"/>
</dbReference>
<dbReference type="EC" id="3.6.1.66" evidence="16"/>
<dbReference type="EMBL" id="CP017065">
    <property type="protein sequence ID" value="ARY90877.1"/>
    <property type="molecule type" value="Genomic_DNA"/>
</dbReference>
<comment type="similarity">
    <text evidence="2 16 17">Belongs to the HAM1 NTPase family.</text>
</comment>
<dbReference type="GO" id="GO:0000166">
    <property type="term" value="F:nucleotide binding"/>
    <property type="evidence" value="ECO:0007669"/>
    <property type="project" value="UniProtKB-KW"/>
</dbReference>
<dbReference type="GO" id="GO:0071555">
    <property type="term" value="P:cell wall organization"/>
    <property type="evidence" value="ECO:0007669"/>
    <property type="project" value="UniProtKB-KW"/>
</dbReference>
<feature type="active site" description="Proton acceptor" evidence="16">
    <location>
        <position position="351"/>
    </location>
</feature>
<keyword evidence="4 16" id="KW-0479">Metal-binding</keyword>
<dbReference type="GO" id="GO:0008360">
    <property type="term" value="P:regulation of cell shape"/>
    <property type="evidence" value="ECO:0007669"/>
    <property type="project" value="UniProtKB-KW"/>
</dbReference>
<evidence type="ECO:0000256" key="8">
    <source>
        <dbReference type="ARBA" id="ARBA00022960"/>
    </source>
</evidence>
<dbReference type="SUPFAM" id="SSF52972">
    <property type="entry name" value="ITPase-like"/>
    <property type="match status" value="1"/>
</dbReference>
<dbReference type="AlphaFoldDB" id="A0AAN1C6X1"/>
<evidence type="ECO:0000256" key="6">
    <source>
        <dbReference type="ARBA" id="ARBA00022801"/>
    </source>
</evidence>
<comment type="subunit">
    <text evidence="3 16">Homodimer.</text>
</comment>
<feature type="binding site" evidence="16">
    <location>
        <begin position="436"/>
        <end position="439"/>
    </location>
    <ligand>
        <name>substrate</name>
    </ligand>
</feature>
<keyword evidence="21" id="KW-1185">Reference proteome</keyword>
<evidence type="ECO:0000256" key="7">
    <source>
        <dbReference type="ARBA" id="ARBA00022842"/>
    </source>
</evidence>
<evidence type="ECO:0000256" key="9">
    <source>
        <dbReference type="ARBA" id="ARBA00022984"/>
    </source>
</evidence>
<dbReference type="GO" id="GO:0036220">
    <property type="term" value="F:ITP diphosphatase activity"/>
    <property type="evidence" value="ECO:0007669"/>
    <property type="project" value="UniProtKB-UniRule"/>
</dbReference>
<dbReference type="InterPro" id="IPR001920">
    <property type="entry name" value="Asp/Glu_race"/>
</dbReference>
<keyword evidence="9 15" id="KW-0573">Peptidoglycan synthesis</keyword>
<dbReference type="HAMAP" id="MF_00258">
    <property type="entry name" value="Glu_racemase"/>
    <property type="match status" value="1"/>
</dbReference>
<comment type="catalytic activity">
    <reaction evidence="14 16">
        <text>XTP + H2O = XMP + diphosphate + H(+)</text>
        <dbReference type="Rhea" id="RHEA:28610"/>
        <dbReference type="ChEBI" id="CHEBI:15377"/>
        <dbReference type="ChEBI" id="CHEBI:15378"/>
        <dbReference type="ChEBI" id="CHEBI:33019"/>
        <dbReference type="ChEBI" id="CHEBI:57464"/>
        <dbReference type="ChEBI" id="CHEBI:61314"/>
        <dbReference type="EC" id="3.6.1.66"/>
    </reaction>
</comment>
<evidence type="ECO:0000256" key="4">
    <source>
        <dbReference type="ARBA" id="ARBA00022723"/>
    </source>
</evidence>
<evidence type="ECO:0000256" key="12">
    <source>
        <dbReference type="ARBA" id="ARBA00023316"/>
    </source>
</evidence>
<dbReference type="InterPro" id="IPR020922">
    <property type="entry name" value="dITP/XTP_pyrophosphatase"/>
</dbReference>
<reference evidence="18 20" key="1">
    <citation type="journal article" date="2017" name="Front. Immunol.">
        <title>Complete Genome Sequence of Lactobacillus casei LC5, a Potential Probiotics for Atopic Dermatitis.</title>
        <authorList>
            <person name="Kang J."/>
            <person name="Chung W.H."/>
            <person name="Lim T.J."/>
            <person name="Whon T.W."/>
            <person name="Lim S."/>
            <person name="Nam Y.D."/>
        </authorList>
    </citation>
    <scope>NUCLEOTIDE SEQUENCE [LARGE SCALE GENOMIC DNA]</scope>
    <source>
        <strain evidence="18 20">LC5</strain>
    </source>
</reference>
<dbReference type="InterPro" id="IPR018187">
    <property type="entry name" value="Asp/Glu_racemase_AS_1"/>
</dbReference>
<gene>
    <name evidence="15" type="primary">murI</name>
    <name evidence="19" type="synonym">racE</name>
    <name evidence="18" type="ORF">BGL52_03465</name>
    <name evidence="19" type="ORF">RWA16_03450</name>
</gene>
<evidence type="ECO:0000256" key="14">
    <source>
        <dbReference type="ARBA" id="ARBA00052017"/>
    </source>
</evidence>
<organism evidence="18 20">
    <name type="scientific">Lacticaseibacillus casei</name>
    <name type="common">Lactobacillus casei</name>
    <dbReference type="NCBI Taxonomy" id="1582"/>
    <lineage>
        <taxon>Bacteria</taxon>
        <taxon>Bacillati</taxon>
        <taxon>Bacillota</taxon>
        <taxon>Bacilli</taxon>
        <taxon>Lactobacillales</taxon>
        <taxon>Lactobacillaceae</taxon>
        <taxon>Lacticaseibacillus</taxon>
    </lineage>
</organism>
<evidence type="ECO:0000256" key="3">
    <source>
        <dbReference type="ARBA" id="ARBA00011738"/>
    </source>
</evidence>
<dbReference type="NCBIfam" id="NF011397">
    <property type="entry name" value="PRK14822.1"/>
    <property type="match status" value="1"/>
</dbReference>
<feature type="binding site" evidence="15">
    <location>
        <begin position="185"/>
        <end position="186"/>
    </location>
    <ligand>
        <name>substrate</name>
    </ligand>
</feature>
<keyword evidence="7 16" id="KW-0460">Magnesium</keyword>
<feature type="active site" description="Proton donor/acceptor" evidence="15">
    <location>
        <position position="184"/>
    </location>
</feature>
<evidence type="ECO:0000256" key="5">
    <source>
        <dbReference type="ARBA" id="ARBA00022741"/>
    </source>
</evidence>
<dbReference type="RefSeq" id="WP_087911729.1">
    <property type="nucleotide sequence ID" value="NZ_CP017065.1"/>
</dbReference>
<keyword evidence="5 16" id="KW-0547">Nucleotide-binding</keyword>
<dbReference type="Pfam" id="PF01177">
    <property type="entry name" value="Asp_Glu_race"/>
    <property type="match status" value="1"/>
</dbReference>
<evidence type="ECO:0000256" key="2">
    <source>
        <dbReference type="ARBA" id="ARBA00008023"/>
    </source>
</evidence>
<dbReference type="SUPFAM" id="SSF53681">
    <property type="entry name" value="Aspartate/glutamate racemase"/>
    <property type="match status" value="2"/>
</dbReference>
<dbReference type="GO" id="GO:0035870">
    <property type="term" value="F:dITP diphosphatase activity"/>
    <property type="evidence" value="ECO:0007669"/>
    <property type="project" value="UniProtKB-UniRule"/>
</dbReference>
<evidence type="ECO:0000256" key="13">
    <source>
        <dbReference type="ARBA" id="ARBA00051875"/>
    </source>
</evidence>
<dbReference type="InterPro" id="IPR002637">
    <property type="entry name" value="RdgB/HAM1"/>
</dbReference>
<feature type="active site" description="Proton donor/acceptor" evidence="15">
    <location>
        <position position="73"/>
    </location>
</feature>
<comment type="catalytic activity">
    <reaction evidence="13 16">
        <text>dITP + H2O = dIMP + diphosphate + H(+)</text>
        <dbReference type="Rhea" id="RHEA:28342"/>
        <dbReference type="ChEBI" id="CHEBI:15377"/>
        <dbReference type="ChEBI" id="CHEBI:15378"/>
        <dbReference type="ChEBI" id="CHEBI:33019"/>
        <dbReference type="ChEBI" id="CHEBI:61194"/>
        <dbReference type="ChEBI" id="CHEBI:61382"/>
        <dbReference type="EC" id="3.6.1.66"/>
    </reaction>
</comment>
<dbReference type="PANTHER" id="PTHR21198">
    <property type="entry name" value="GLUTAMATE RACEMASE"/>
    <property type="match status" value="1"/>
</dbReference>
<dbReference type="PANTHER" id="PTHR21198:SF2">
    <property type="entry name" value="GLUTAMATE RACEMASE"/>
    <property type="match status" value="1"/>
</dbReference>
<feature type="binding site" evidence="16">
    <location>
        <begin position="464"/>
        <end position="465"/>
    </location>
    <ligand>
        <name>substrate</name>
    </ligand>
</feature>
<evidence type="ECO:0000256" key="1">
    <source>
        <dbReference type="ARBA" id="ARBA00001602"/>
    </source>
</evidence>
<dbReference type="GO" id="GO:0009117">
    <property type="term" value="P:nucleotide metabolic process"/>
    <property type="evidence" value="ECO:0007669"/>
    <property type="project" value="UniProtKB-KW"/>
</dbReference>
<keyword evidence="12 15" id="KW-0961">Cell wall biogenesis/degradation</keyword>
<dbReference type="FunFam" id="3.40.50.1860:FF:000002">
    <property type="entry name" value="Glutamate racemase"/>
    <property type="match status" value="1"/>
</dbReference>
<dbReference type="Pfam" id="PF01725">
    <property type="entry name" value="Ham1p_like"/>
    <property type="match status" value="1"/>
</dbReference>
<dbReference type="GO" id="GO:0042802">
    <property type="term" value="F:identical protein binding"/>
    <property type="evidence" value="ECO:0007669"/>
    <property type="project" value="UniProtKB-ARBA"/>
</dbReference>
<dbReference type="GO" id="GO:0008881">
    <property type="term" value="F:glutamate racemase activity"/>
    <property type="evidence" value="ECO:0007669"/>
    <property type="project" value="UniProtKB-UniRule"/>
</dbReference>
<sequence>MNKQPIGFIDSGVGGLTVVKEALHQLPAENTVYLGDQARLPYGPRPAEQVQAFTWQMVNFLLTKHIKMLVIACNTATAAALPLIKAKLSIPVIGVIKPGSRAALKATRTGHIGIIATEGTVKSGAYTQALRTKAPDIRLTSLAAPKFVSLVESNEAHSPIAKRVVADTLQPLLHTDIDTLVLGCTHYPILRPIIQNVMGSGVTLIDSGAETVNDVSMLLDYFDLANDSHETPTHAYYTTGAPSMFDELGESWLELKAPMHAQHVNIESEPTHFVDMAGMPNGKTIVVASKNPGKVKEFKAMFEPAGVTVKSLADFPSVPTVDETGTTFEENARQKADQYAKDLQLPVIADDSGLMVDALDGQPSIRSARYAGNGHNDAANNAKLLANLADVPDDARTATFHTTLVLAKPDHPEADLVVHGDLSGQITAIPRGTDGFGYDPFFLVPSLGKTLAELTAKEKNQISHRGNAMRSLEKVWQAWLEEEI</sequence>
<feature type="binding site" evidence="15">
    <location>
        <begin position="74"/>
        <end position="75"/>
    </location>
    <ligand>
        <name>substrate</name>
    </ligand>
</feature>
<feature type="binding site" evidence="15">
    <location>
        <begin position="10"/>
        <end position="11"/>
    </location>
    <ligand>
        <name>substrate</name>
    </ligand>
</feature>
<dbReference type="GO" id="GO:0036222">
    <property type="term" value="F:XTP diphosphatase activity"/>
    <property type="evidence" value="ECO:0007669"/>
    <property type="project" value="UniProtKB-UniRule"/>
</dbReference>
<comment type="catalytic activity">
    <reaction evidence="16">
        <text>ITP + H2O = IMP + diphosphate + H(+)</text>
        <dbReference type="Rhea" id="RHEA:29399"/>
        <dbReference type="ChEBI" id="CHEBI:15377"/>
        <dbReference type="ChEBI" id="CHEBI:15378"/>
        <dbReference type="ChEBI" id="CHEBI:33019"/>
        <dbReference type="ChEBI" id="CHEBI:58053"/>
        <dbReference type="ChEBI" id="CHEBI:61402"/>
        <dbReference type="EC" id="3.6.1.66"/>
    </reaction>
</comment>
<dbReference type="NCBIfam" id="TIGR00042">
    <property type="entry name" value="RdgB/HAM1 family non-canonical purine NTP pyrophosphatase"/>
    <property type="match status" value="1"/>
</dbReference>
<comment type="catalytic activity">
    <reaction evidence="1 15">
        <text>L-glutamate = D-glutamate</text>
        <dbReference type="Rhea" id="RHEA:12813"/>
        <dbReference type="ChEBI" id="CHEBI:29985"/>
        <dbReference type="ChEBI" id="CHEBI:29986"/>
        <dbReference type="EC" id="5.1.1.3"/>
    </reaction>
</comment>
<dbReference type="Gene3D" id="3.40.50.1860">
    <property type="match status" value="2"/>
</dbReference>
<evidence type="ECO:0000313" key="21">
    <source>
        <dbReference type="Proteomes" id="UP001303564"/>
    </source>
</evidence>
<keyword evidence="10 16" id="KW-0546">Nucleotide metabolism</keyword>
<keyword evidence="11 15" id="KW-0413">Isomerase</keyword>
<feature type="binding site" evidence="16">
    <location>
        <position position="351"/>
    </location>
    <ligand>
        <name>Mg(2+)</name>
        <dbReference type="ChEBI" id="CHEBI:18420"/>
    </ligand>
</feature>
<feature type="binding site" evidence="15">
    <location>
        <begin position="42"/>
        <end position="43"/>
    </location>
    <ligand>
        <name>substrate</name>
    </ligand>
</feature>
<dbReference type="GO" id="GO:0046872">
    <property type="term" value="F:metal ion binding"/>
    <property type="evidence" value="ECO:0007669"/>
    <property type="project" value="UniProtKB-KW"/>
</dbReference>
<keyword evidence="8 15" id="KW-0133">Cell shape</keyword>
<accession>A0AAN1C6X1</accession>
<evidence type="ECO:0000256" key="17">
    <source>
        <dbReference type="RuleBase" id="RU003781"/>
    </source>
</evidence>
<evidence type="ECO:0000256" key="11">
    <source>
        <dbReference type="ARBA" id="ARBA00023235"/>
    </source>
</evidence>
<evidence type="ECO:0000256" key="10">
    <source>
        <dbReference type="ARBA" id="ARBA00023080"/>
    </source>
</evidence>
<dbReference type="InterPro" id="IPR029001">
    <property type="entry name" value="ITPase-like_fam"/>
</dbReference>
<dbReference type="NCBIfam" id="TIGR00067">
    <property type="entry name" value="glut_race"/>
    <property type="match status" value="1"/>
</dbReference>
<evidence type="ECO:0000313" key="18">
    <source>
        <dbReference type="EMBL" id="ARY90877.1"/>
    </source>
</evidence>
<dbReference type="EMBL" id="CP136128">
    <property type="protein sequence ID" value="WNX28220.1"/>
    <property type="molecule type" value="Genomic_DNA"/>
</dbReference>
<proteinExistence type="inferred from homology"/>
<comment type="function">
    <text evidence="15">Provides the (R)-glutamate required for cell wall biosynthesis.</text>
</comment>
<evidence type="ECO:0000313" key="19">
    <source>
        <dbReference type="EMBL" id="WNX28220.1"/>
    </source>
</evidence>
<evidence type="ECO:0000256" key="16">
    <source>
        <dbReference type="HAMAP-Rule" id="MF_01405"/>
    </source>
</evidence>
<dbReference type="HAMAP" id="MF_01405">
    <property type="entry name" value="Non_canon_purine_NTPase"/>
    <property type="match status" value="1"/>
</dbReference>
<keyword evidence="6 16" id="KW-0378">Hydrolase</keyword>
<dbReference type="Gene3D" id="3.90.950.10">
    <property type="match status" value="1"/>
</dbReference>
<feature type="binding site" evidence="16">
    <location>
        <position position="322"/>
    </location>
    <ligand>
        <name>Mg(2+)</name>
        <dbReference type="ChEBI" id="CHEBI:18420"/>
    </ligand>
</feature>
<feature type="binding site" evidence="16">
    <location>
        <position position="459"/>
    </location>
    <ligand>
        <name>substrate</name>
    </ligand>
</feature>
<dbReference type="EC" id="5.1.1.3" evidence="15"/>
<dbReference type="FunFam" id="3.90.950.10:FF:000001">
    <property type="entry name" value="dITP/XTP pyrophosphatase"/>
    <property type="match status" value="1"/>
</dbReference>
<dbReference type="InterPro" id="IPR015942">
    <property type="entry name" value="Asp/Glu/hydantoin_racemase"/>
</dbReference>
<dbReference type="PROSITE" id="PS00923">
    <property type="entry name" value="ASP_GLU_RACEMASE_1"/>
    <property type="match status" value="1"/>
</dbReference>
<comment type="similarity">
    <text evidence="15">Belongs to the aspartate/glutamate racemases family.</text>
</comment>
<dbReference type="Proteomes" id="UP000195609">
    <property type="component" value="Chromosome"/>
</dbReference>
<dbReference type="NCBIfam" id="NF002035">
    <property type="entry name" value="PRK00865.1-3"/>
    <property type="match status" value="1"/>
</dbReference>
<feature type="binding site" evidence="16">
    <location>
        <begin position="289"/>
        <end position="294"/>
    </location>
    <ligand>
        <name>substrate</name>
    </ligand>
</feature>
<evidence type="ECO:0000256" key="15">
    <source>
        <dbReference type="HAMAP-Rule" id="MF_00258"/>
    </source>
</evidence>